<evidence type="ECO:0000256" key="7">
    <source>
        <dbReference type="ARBA" id="ARBA00023136"/>
    </source>
</evidence>
<keyword evidence="4 10" id="KW-0813">Transport</keyword>
<comment type="function">
    <text evidence="1 10">Produces ATP from ADP in the presence of a proton gradient across the membrane. The gamma chain is believed to be important in regulating ATPase activity and the flow of protons through the CF(0) complex.</text>
</comment>
<dbReference type="GO" id="GO:0045259">
    <property type="term" value="C:proton-transporting ATP synthase complex"/>
    <property type="evidence" value="ECO:0007669"/>
    <property type="project" value="UniProtKB-KW"/>
</dbReference>
<evidence type="ECO:0000256" key="6">
    <source>
        <dbReference type="ARBA" id="ARBA00023065"/>
    </source>
</evidence>
<dbReference type="InterPro" id="IPR000131">
    <property type="entry name" value="ATP_synth_F1_gsu"/>
</dbReference>
<proteinExistence type="inferred from homology"/>
<gene>
    <name evidence="10 11" type="primary">atpG</name>
    <name evidence="11" type="ORF">HGG69_01545</name>
</gene>
<comment type="similarity">
    <text evidence="3 10">Belongs to the ATPase gamma chain family.</text>
</comment>
<keyword evidence="9 10" id="KW-0066">ATP synthesis</keyword>
<sequence length="283" mass="31985">MADLLNIKHRIDSVTTTKKITKAMELVATAKLGRTKNDYDKIKIYYDRVQSIFDNLMVHSEEIEKTINVEGSKNGVPKSLYIIIGSDLGLCGAYNANLVKLVKENINKDSLMIVIGSKMLNAFKKYDNQIIQSFIKIGDTLEYSLAQVISKKIYDTIQEIYVKDVNIIYTEYINSITTNPVIKQIYPIKEKTQTSEVPKIDLSIYEPSPSYILASSFGMYFEAEMYLALGSSKLSEMSSRRTAMESATDNAEELIKKLQLSYNRTRQAKITEELTEIISGSSS</sequence>
<dbReference type="PRINTS" id="PR00126">
    <property type="entry name" value="ATPASEGAMMA"/>
</dbReference>
<reference evidence="11 12" key="1">
    <citation type="submission" date="2020-04" db="EMBL/GenBank/DDBJ databases">
        <title>Novel Mycoplasma species detected in Phocoena phocoena (harbor porpoise) from the USA.</title>
        <authorList>
            <person name="Volokhov D.V."/>
        </authorList>
    </citation>
    <scope>NUCLEOTIDE SEQUENCE [LARGE SCALE GENOMIC DNA]</scope>
    <source>
        <strain evidence="11 12">Phocoena C-264-GEN</strain>
    </source>
</reference>
<evidence type="ECO:0000256" key="1">
    <source>
        <dbReference type="ARBA" id="ARBA00003456"/>
    </source>
</evidence>
<dbReference type="Pfam" id="PF00231">
    <property type="entry name" value="ATP-synt"/>
    <property type="match status" value="1"/>
</dbReference>
<evidence type="ECO:0000256" key="5">
    <source>
        <dbReference type="ARBA" id="ARBA00022781"/>
    </source>
</evidence>
<dbReference type="CDD" id="cd12151">
    <property type="entry name" value="F1-ATPase_gamma"/>
    <property type="match status" value="1"/>
</dbReference>
<dbReference type="InterPro" id="IPR035968">
    <property type="entry name" value="ATP_synth_F1_ATPase_gsu"/>
</dbReference>
<evidence type="ECO:0000313" key="11">
    <source>
        <dbReference type="EMBL" id="QJG67002.1"/>
    </source>
</evidence>
<keyword evidence="5 10" id="KW-0375">Hydrogen ion transport</keyword>
<evidence type="ECO:0000256" key="8">
    <source>
        <dbReference type="ARBA" id="ARBA00023196"/>
    </source>
</evidence>
<dbReference type="GO" id="GO:0046933">
    <property type="term" value="F:proton-transporting ATP synthase activity, rotational mechanism"/>
    <property type="evidence" value="ECO:0007669"/>
    <property type="project" value="UniProtKB-UniRule"/>
</dbReference>
<evidence type="ECO:0000256" key="4">
    <source>
        <dbReference type="ARBA" id="ARBA00022448"/>
    </source>
</evidence>
<evidence type="ECO:0000256" key="9">
    <source>
        <dbReference type="ARBA" id="ARBA00023310"/>
    </source>
</evidence>
<comment type="subcellular location">
    <subcellularLocation>
        <location evidence="10">Cell membrane</location>
        <topology evidence="10">Peripheral membrane protein</topology>
    </subcellularLocation>
    <subcellularLocation>
        <location evidence="2">Membrane</location>
        <topology evidence="2">Peripheral membrane protein</topology>
    </subcellularLocation>
</comment>
<dbReference type="PANTHER" id="PTHR11693:SF22">
    <property type="entry name" value="ATP SYNTHASE SUBUNIT GAMMA, MITOCHONDRIAL"/>
    <property type="match status" value="1"/>
</dbReference>
<keyword evidence="6 10" id="KW-0406">Ion transport</keyword>
<dbReference type="GO" id="GO:0005886">
    <property type="term" value="C:plasma membrane"/>
    <property type="evidence" value="ECO:0007669"/>
    <property type="project" value="UniProtKB-SubCell"/>
</dbReference>
<dbReference type="NCBIfam" id="TIGR01146">
    <property type="entry name" value="ATPsyn_F1gamma"/>
    <property type="match status" value="1"/>
</dbReference>
<dbReference type="Gene3D" id="3.40.1380.10">
    <property type="match status" value="1"/>
</dbReference>
<dbReference type="GO" id="GO:0005524">
    <property type="term" value="F:ATP binding"/>
    <property type="evidence" value="ECO:0007669"/>
    <property type="project" value="UniProtKB-UniRule"/>
</dbReference>
<keyword evidence="7 10" id="KW-0472">Membrane</keyword>
<evidence type="ECO:0000256" key="10">
    <source>
        <dbReference type="HAMAP-Rule" id="MF_00815"/>
    </source>
</evidence>
<dbReference type="RefSeq" id="WP_169605053.1">
    <property type="nucleotide sequence ID" value="NZ_CP051481.1"/>
</dbReference>
<evidence type="ECO:0000256" key="2">
    <source>
        <dbReference type="ARBA" id="ARBA00004170"/>
    </source>
</evidence>
<evidence type="ECO:0000313" key="12">
    <source>
        <dbReference type="Proteomes" id="UP000501060"/>
    </source>
</evidence>
<evidence type="ECO:0000256" key="3">
    <source>
        <dbReference type="ARBA" id="ARBA00007681"/>
    </source>
</evidence>
<dbReference type="AlphaFoldDB" id="A0A858U3K7"/>
<keyword evidence="10" id="KW-1003">Cell membrane</keyword>
<accession>A0A858U3K7</accession>
<dbReference type="HAMAP" id="MF_00815">
    <property type="entry name" value="ATP_synth_gamma_bact"/>
    <property type="match status" value="1"/>
</dbReference>
<dbReference type="EMBL" id="CP051481">
    <property type="protein sequence ID" value="QJG67002.1"/>
    <property type="molecule type" value="Genomic_DNA"/>
</dbReference>
<keyword evidence="12" id="KW-1185">Reference proteome</keyword>
<dbReference type="KEGG" id="mphe:HGG69_01545"/>
<protein>
    <recommendedName>
        <fullName evidence="10">ATP synthase gamma chain</fullName>
    </recommendedName>
    <alternativeName>
        <fullName evidence="10">ATP synthase F1 sector gamma subunit</fullName>
    </alternativeName>
    <alternativeName>
        <fullName evidence="10">F-ATPase gamma subunit</fullName>
    </alternativeName>
</protein>
<dbReference type="SUPFAM" id="SSF52943">
    <property type="entry name" value="ATP synthase (F1-ATPase), gamma subunit"/>
    <property type="match status" value="1"/>
</dbReference>
<organism evidence="11 12">
    <name type="scientific">Mycoplasma phocoenae</name>
    <dbReference type="NCBI Taxonomy" id="754517"/>
    <lineage>
        <taxon>Bacteria</taxon>
        <taxon>Bacillati</taxon>
        <taxon>Mycoplasmatota</taxon>
        <taxon>Mollicutes</taxon>
        <taxon>Mycoplasmataceae</taxon>
        <taxon>Mycoplasma</taxon>
    </lineage>
</organism>
<comment type="subunit">
    <text evidence="10">F-type ATPases have 2 components, CF(1) - the catalytic core - and CF(0) - the membrane proton channel. CF(1) has five subunits: alpha(3), beta(3), gamma(1), delta(1), epsilon(1). CF(0) has three main subunits: a, b and c.</text>
</comment>
<keyword evidence="8 10" id="KW-0139">CF(1)</keyword>
<dbReference type="Proteomes" id="UP000501060">
    <property type="component" value="Chromosome"/>
</dbReference>
<name>A0A858U3K7_9MOLU</name>
<dbReference type="Gene3D" id="1.10.287.80">
    <property type="entry name" value="ATP synthase, gamma subunit, helix hairpin domain"/>
    <property type="match status" value="1"/>
</dbReference>
<dbReference type="PANTHER" id="PTHR11693">
    <property type="entry name" value="ATP SYNTHASE GAMMA CHAIN"/>
    <property type="match status" value="1"/>
</dbReference>
<dbReference type="GO" id="GO:0042777">
    <property type="term" value="P:proton motive force-driven plasma membrane ATP synthesis"/>
    <property type="evidence" value="ECO:0007669"/>
    <property type="project" value="UniProtKB-UniRule"/>
</dbReference>